<dbReference type="SUPFAM" id="SSF52540">
    <property type="entry name" value="P-loop containing nucleoside triphosphate hydrolases"/>
    <property type="match status" value="1"/>
</dbReference>
<gene>
    <name evidence="3" type="ORF">FB476_3181</name>
</gene>
<dbReference type="AlphaFoldDB" id="A0A543K6T7"/>
<dbReference type="InterPro" id="IPR014555">
    <property type="entry name" value="RecF-like"/>
</dbReference>
<keyword evidence="1" id="KW-0227">DNA damage</keyword>
<evidence type="ECO:0000256" key="1">
    <source>
        <dbReference type="ARBA" id="ARBA00023236"/>
    </source>
</evidence>
<dbReference type="GO" id="GO:0000731">
    <property type="term" value="P:DNA synthesis involved in DNA repair"/>
    <property type="evidence" value="ECO:0007669"/>
    <property type="project" value="TreeGrafter"/>
</dbReference>
<dbReference type="RefSeq" id="WP_141821179.1">
    <property type="nucleotide sequence ID" value="NZ_BAAAIL010000005.1"/>
</dbReference>
<dbReference type="FunFam" id="3.40.50.300:FF:002708">
    <property type="entry name" value="FeS assembly ATPase SufC"/>
    <property type="match status" value="1"/>
</dbReference>
<name>A0A543K6T7_9MICO</name>
<dbReference type="GO" id="GO:0009432">
    <property type="term" value="P:SOS response"/>
    <property type="evidence" value="ECO:0007669"/>
    <property type="project" value="UniProtKB-KW"/>
</dbReference>
<dbReference type="InterPro" id="IPR027417">
    <property type="entry name" value="P-loop_NTPase"/>
</dbReference>
<dbReference type="Pfam" id="PF13304">
    <property type="entry name" value="AAA_21"/>
    <property type="match status" value="1"/>
</dbReference>
<protein>
    <submittedName>
        <fullName evidence="3">Putative ATPase</fullName>
    </submittedName>
</protein>
<dbReference type="InterPro" id="IPR003959">
    <property type="entry name" value="ATPase_AAA_core"/>
</dbReference>
<dbReference type="GO" id="GO:0016887">
    <property type="term" value="F:ATP hydrolysis activity"/>
    <property type="evidence" value="ECO:0007669"/>
    <property type="project" value="InterPro"/>
</dbReference>
<dbReference type="PANTHER" id="PTHR32182:SF25">
    <property type="entry name" value="SLR1056 PROTEIN"/>
    <property type="match status" value="1"/>
</dbReference>
<evidence type="ECO:0000313" key="3">
    <source>
        <dbReference type="EMBL" id="TQM90797.1"/>
    </source>
</evidence>
<dbReference type="Gene3D" id="3.40.50.300">
    <property type="entry name" value="P-loop containing nucleotide triphosphate hydrolases"/>
    <property type="match status" value="2"/>
</dbReference>
<dbReference type="GO" id="GO:0005524">
    <property type="term" value="F:ATP binding"/>
    <property type="evidence" value="ECO:0007669"/>
    <property type="project" value="InterPro"/>
</dbReference>
<evidence type="ECO:0000313" key="4">
    <source>
        <dbReference type="Proteomes" id="UP000315133"/>
    </source>
</evidence>
<dbReference type="PIRSF" id="PIRSF029347">
    <property type="entry name" value="RecF"/>
    <property type="match status" value="1"/>
</dbReference>
<dbReference type="OrthoDB" id="104167at2"/>
<proteinExistence type="predicted"/>
<sequence length="403" mass="43127">MYSTVAVSGYRSLRDVRLPLGRLTVVTGANGAGKSSVYRALRLLADCGAGRVVGSLAREGGLPSVLWAGPESLGAARRGYDVQGTVRTGRVGLRLGVGGDELSYLVDLGIPVQSGSAFDRDPEVKREAVWTGPVMRPATLVARRRNATVELRDDAGRWEQAPVRVPTWASMLTEVVDPADAPELWAVRDALRSWRFYDGFRVDAASPVRRPQVGTRTWALAEDGSDLAAALQTIAEDGGRELEEAVADAFDGARLEVASTDGLMDVRLHQRGMLRPLRAAELSDGTLRYLLWLAALLTPVPPRLMALNEPETSLHPSLVAPLGRLVAQAARRTQVVVVTHSDALLAAAAVATGTDVDAVREADPPPPGEVAPLRLVELEKDLGETRVAGQGLLGTPPWEWGSR</sequence>
<dbReference type="PANTHER" id="PTHR32182">
    <property type="entry name" value="DNA REPLICATION AND REPAIR PROTEIN RECF"/>
    <property type="match status" value="1"/>
</dbReference>
<dbReference type="EMBL" id="VFPU01000003">
    <property type="protein sequence ID" value="TQM90797.1"/>
    <property type="molecule type" value="Genomic_DNA"/>
</dbReference>
<reference evidence="3 4" key="1">
    <citation type="submission" date="2019-06" db="EMBL/GenBank/DDBJ databases">
        <title>Sequencing the genomes of 1000 actinobacteria strains.</title>
        <authorList>
            <person name="Klenk H.-P."/>
        </authorList>
    </citation>
    <scope>NUCLEOTIDE SEQUENCE [LARGE SCALE GENOMIC DNA]</scope>
    <source>
        <strain evidence="3 4">DSM 12362</strain>
    </source>
</reference>
<evidence type="ECO:0000259" key="2">
    <source>
        <dbReference type="Pfam" id="PF13304"/>
    </source>
</evidence>
<keyword evidence="4" id="KW-1185">Reference proteome</keyword>
<organism evidence="3 4">
    <name type="scientific">Ornithinimicrobium humiphilum</name>
    <dbReference type="NCBI Taxonomy" id="125288"/>
    <lineage>
        <taxon>Bacteria</taxon>
        <taxon>Bacillati</taxon>
        <taxon>Actinomycetota</taxon>
        <taxon>Actinomycetes</taxon>
        <taxon>Micrococcales</taxon>
        <taxon>Ornithinimicrobiaceae</taxon>
        <taxon>Ornithinimicrobium</taxon>
    </lineage>
</organism>
<dbReference type="GO" id="GO:0006302">
    <property type="term" value="P:double-strand break repair"/>
    <property type="evidence" value="ECO:0007669"/>
    <property type="project" value="TreeGrafter"/>
</dbReference>
<dbReference type="Proteomes" id="UP000315133">
    <property type="component" value="Unassembled WGS sequence"/>
</dbReference>
<accession>A0A543K6T7</accession>
<comment type="caution">
    <text evidence="3">The sequence shown here is derived from an EMBL/GenBank/DDBJ whole genome shotgun (WGS) entry which is preliminary data.</text>
</comment>
<feature type="domain" description="ATPase AAA-type core" evidence="2">
    <location>
        <begin position="23"/>
        <end position="346"/>
    </location>
</feature>
<keyword evidence="1" id="KW-0742">SOS response</keyword>